<dbReference type="Pfam" id="PF02585">
    <property type="entry name" value="PIG-L"/>
    <property type="match status" value="1"/>
</dbReference>
<reference evidence="1 2" key="1">
    <citation type="submission" date="2020-05" db="EMBL/GenBank/DDBJ databases">
        <title>Hymenobacter terrestris sp. nov. and Hymenobacter lapidiphilus sp. nov., isolated from regoliths in Antarctica.</title>
        <authorList>
            <person name="Sedlacek I."/>
            <person name="Pantucek R."/>
            <person name="Zeman M."/>
            <person name="Holochova P."/>
            <person name="Kralova S."/>
            <person name="Stankova E."/>
            <person name="Sedo O."/>
            <person name="Micenkova L."/>
            <person name="Svec P."/>
            <person name="Gupta V."/>
            <person name="Sood U."/>
            <person name="Korpole U.S."/>
            <person name="Lal R."/>
        </authorList>
    </citation>
    <scope>NUCLEOTIDE SEQUENCE [LARGE SCALE GENOMIC DNA]</scope>
    <source>
        <strain evidence="1 2">P5252</strain>
    </source>
</reference>
<protein>
    <submittedName>
        <fullName evidence="1">PIG-L family deacetylase</fullName>
    </submittedName>
</protein>
<dbReference type="SUPFAM" id="SSF102588">
    <property type="entry name" value="LmbE-like"/>
    <property type="match status" value="1"/>
</dbReference>
<dbReference type="EMBL" id="JABKAV010000012">
    <property type="protein sequence ID" value="NVO84532.1"/>
    <property type="molecule type" value="Genomic_DNA"/>
</dbReference>
<proteinExistence type="predicted"/>
<evidence type="ECO:0000313" key="2">
    <source>
        <dbReference type="Proteomes" id="UP000626554"/>
    </source>
</evidence>
<evidence type="ECO:0000313" key="1">
    <source>
        <dbReference type="EMBL" id="NVO84532.1"/>
    </source>
</evidence>
<dbReference type="InterPro" id="IPR024078">
    <property type="entry name" value="LmbE-like_dom_sf"/>
</dbReference>
<keyword evidence="2" id="KW-1185">Reference proteome</keyword>
<accession>A0ABX2Q0R3</accession>
<dbReference type="Proteomes" id="UP000626554">
    <property type="component" value="Unassembled WGS sequence"/>
</dbReference>
<dbReference type="PANTHER" id="PTHR12993:SF29">
    <property type="entry name" value="BLR3841 PROTEIN"/>
    <property type="match status" value="1"/>
</dbReference>
<gene>
    <name evidence="1" type="ORF">HW556_06535</name>
</gene>
<dbReference type="InterPro" id="IPR003737">
    <property type="entry name" value="GlcNAc_PI_deacetylase-related"/>
</dbReference>
<organism evidence="1 2">
    <name type="scientific">Hymenobacter terrestris</name>
    <dbReference type="NCBI Taxonomy" id="2748310"/>
    <lineage>
        <taxon>Bacteria</taxon>
        <taxon>Pseudomonadati</taxon>
        <taxon>Bacteroidota</taxon>
        <taxon>Cytophagia</taxon>
        <taxon>Cytophagales</taxon>
        <taxon>Hymenobacteraceae</taxon>
        <taxon>Hymenobacter</taxon>
    </lineage>
</organism>
<dbReference type="Gene3D" id="3.40.50.10320">
    <property type="entry name" value="LmbE-like"/>
    <property type="match status" value="1"/>
</dbReference>
<sequence length="244" mass="26238">MLGPTVVIAPHPDDESLGCGGLLALLARARVPVWCALMSDGTMSHPHSTKFPAPARQALRETELRLALCELGLRADCLLPLNLPDGRVPGPETPAGQTAVARLVEFFQEKQPATVLCPWRRDPHPDHRATSQLVQAALQQLPHPPRLLEYLVWAWERAAPADLPRPGEVSGWQLDISSVLAEKQRAIAAHASQLPGSCINDDPTGFTLAPTMLAHFASPTEVFLETTVANAASLIQSSSDLLSA</sequence>
<dbReference type="PANTHER" id="PTHR12993">
    <property type="entry name" value="N-ACETYLGLUCOSAMINYL-PHOSPHATIDYLINOSITOL DE-N-ACETYLASE-RELATED"/>
    <property type="match status" value="1"/>
</dbReference>
<comment type="caution">
    <text evidence="1">The sequence shown here is derived from an EMBL/GenBank/DDBJ whole genome shotgun (WGS) entry which is preliminary data.</text>
</comment>
<name>A0ABX2Q0R3_9BACT</name>